<sequence>SRIQVNFRCDKMLRERIYQEENPSEWVRDACYQRLESESNPKYCDQQEKRCLAEAKEWKEKKKAGSQLSNSEDIISEFHQDPGKPQIYDSLSRNVCFNYFKTKYWPRIKNLPEFKLKNPGDIFNEILEEK</sequence>
<protein>
    <submittedName>
        <fullName evidence="1">Uncharacterized protein</fullName>
    </submittedName>
</protein>
<gene>
    <name evidence="1" type="ORF">S01H4_35622</name>
</gene>
<dbReference type="EMBL" id="BART01018960">
    <property type="protein sequence ID" value="GAG80136.1"/>
    <property type="molecule type" value="Genomic_DNA"/>
</dbReference>
<dbReference type="AlphaFoldDB" id="X1C6V1"/>
<comment type="caution">
    <text evidence="1">The sequence shown here is derived from an EMBL/GenBank/DDBJ whole genome shotgun (WGS) entry which is preliminary data.</text>
</comment>
<accession>X1C6V1</accession>
<name>X1C6V1_9ZZZZ</name>
<organism evidence="1">
    <name type="scientific">marine sediment metagenome</name>
    <dbReference type="NCBI Taxonomy" id="412755"/>
    <lineage>
        <taxon>unclassified sequences</taxon>
        <taxon>metagenomes</taxon>
        <taxon>ecological metagenomes</taxon>
    </lineage>
</organism>
<reference evidence="1" key="1">
    <citation type="journal article" date="2014" name="Front. Microbiol.">
        <title>High frequency of phylogenetically diverse reductive dehalogenase-homologous genes in deep subseafloor sedimentary metagenomes.</title>
        <authorList>
            <person name="Kawai M."/>
            <person name="Futagami T."/>
            <person name="Toyoda A."/>
            <person name="Takaki Y."/>
            <person name="Nishi S."/>
            <person name="Hori S."/>
            <person name="Arai W."/>
            <person name="Tsubouchi T."/>
            <person name="Morono Y."/>
            <person name="Uchiyama I."/>
            <person name="Ito T."/>
            <person name="Fujiyama A."/>
            <person name="Inagaki F."/>
            <person name="Takami H."/>
        </authorList>
    </citation>
    <scope>NUCLEOTIDE SEQUENCE</scope>
    <source>
        <strain evidence="1">Expedition CK06-06</strain>
    </source>
</reference>
<proteinExistence type="predicted"/>
<feature type="non-terminal residue" evidence="1">
    <location>
        <position position="1"/>
    </location>
</feature>
<evidence type="ECO:0000313" key="1">
    <source>
        <dbReference type="EMBL" id="GAG80136.1"/>
    </source>
</evidence>